<dbReference type="PANTHER" id="PTHR11183">
    <property type="entry name" value="GLYCOGENIN SUBFAMILY MEMBER"/>
    <property type="match status" value="1"/>
</dbReference>
<dbReference type="Proteomes" id="UP001152485">
    <property type="component" value="Unassembled WGS sequence"/>
</dbReference>
<name>A0ABM9GMS2_9GAMM</name>
<organism evidence="1 2">
    <name type="scientific">Pseudoalteromonas holothuriae</name>
    <dbReference type="NCBI Taxonomy" id="2963714"/>
    <lineage>
        <taxon>Bacteria</taxon>
        <taxon>Pseudomonadati</taxon>
        <taxon>Pseudomonadota</taxon>
        <taxon>Gammaproteobacteria</taxon>
        <taxon>Alteromonadales</taxon>
        <taxon>Pseudoalteromonadaceae</taxon>
        <taxon>Pseudoalteromonas</taxon>
    </lineage>
</organism>
<evidence type="ECO:0000313" key="2">
    <source>
        <dbReference type="Proteomes" id="UP001152485"/>
    </source>
</evidence>
<dbReference type="EMBL" id="CAMAPD010000025">
    <property type="protein sequence ID" value="CAH9067382.1"/>
    <property type="molecule type" value="Genomic_DNA"/>
</dbReference>
<protein>
    <recommendedName>
        <fullName evidence="3">Glycosyl transferase</fullName>
    </recommendedName>
</protein>
<dbReference type="InterPro" id="IPR029044">
    <property type="entry name" value="Nucleotide-diphossugar_trans"/>
</dbReference>
<reference evidence="1 2" key="1">
    <citation type="submission" date="2022-07" db="EMBL/GenBank/DDBJ databases">
        <authorList>
            <person name="Criscuolo A."/>
        </authorList>
    </citation>
    <scope>NUCLEOTIDE SEQUENCE [LARGE SCALE GENOMIC DNA]</scope>
    <source>
        <strain evidence="2">CIP 111951</strain>
    </source>
</reference>
<dbReference type="SUPFAM" id="SSF53448">
    <property type="entry name" value="Nucleotide-diphospho-sugar transferases"/>
    <property type="match status" value="1"/>
</dbReference>
<dbReference type="Gene3D" id="3.90.550.10">
    <property type="entry name" value="Spore Coat Polysaccharide Biosynthesis Protein SpsA, Chain A"/>
    <property type="match status" value="1"/>
</dbReference>
<dbReference type="Pfam" id="PF01501">
    <property type="entry name" value="Glyco_transf_8"/>
    <property type="match status" value="1"/>
</dbReference>
<proteinExistence type="predicted"/>
<accession>A0ABM9GMS2</accession>
<evidence type="ECO:0000313" key="1">
    <source>
        <dbReference type="EMBL" id="CAH9067382.1"/>
    </source>
</evidence>
<gene>
    <name evidence="1" type="ORF">PSECIP111951_03780</name>
</gene>
<dbReference type="InterPro" id="IPR050587">
    <property type="entry name" value="GNT1/Glycosyltrans_8"/>
</dbReference>
<evidence type="ECO:0008006" key="3">
    <source>
        <dbReference type="Google" id="ProtNLM"/>
    </source>
</evidence>
<sequence>MNRPYCLATVTCDNFATGTEILLYSFLKYNAWFNGDIVIFIDKLSSSNQTKLSAHYPVKFIKRTNQVEQAITRLRAHLPQLRSDLHLRLLSIETLRLAQYQKVVFLDSDGMCCKDMHDVFLNTTEFVAARDGFAYEHQANKLLEKSDYPLLQIPNSYGQSNFTNTFNSGFMAINNTYLNKIHYEGVVKLIDDIALWRDFGLKGFTDQMLLNIYFKDKVTLVDGRYNFMPFIEQYIHTLDKVTVLDAKFIHFAGLIKPWFNYNEQEILELAPHYLKYIQLWRDIWKECTLADDPQFAARSITQQYHWTEQHGASKPVSIHKLSV</sequence>
<comment type="caution">
    <text evidence="1">The sequence shown here is derived from an EMBL/GenBank/DDBJ whole genome shotgun (WGS) entry which is preliminary data.</text>
</comment>
<dbReference type="InterPro" id="IPR002495">
    <property type="entry name" value="Glyco_trans_8"/>
</dbReference>
<dbReference type="RefSeq" id="WP_261595107.1">
    <property type="nucleotide sequence ID" value="NZ_CAMAPD010000025.1"/>
</dbReference>